<dbReference type="AlphaFoldDB" id="A0A7J6DV38"/>
<organism evidence="2 3">
    <name type="scientific">Cannabis sativa</name>
    <name type="common">Hemp</name>
    <name type="synonym">Marijuana</name>
    <dbReference type="NCBI Taxonomy" id="3483"/>
    <lineage>
        <taxon>Eukaryota</taxon>
        <taxon>Viridiplantae</taxon>
        <taxon>Streptophyta</taxon>
        <taxon>Embryophyta</taxon>
        <taxon>Tracheophyta</taxon>
        <taxon>Spermatophyta</taxon>
        <taxon>Magnoliopsida</taxon>
        <taxon>eudicotyledons</taxon>
        <taxon>Gunneridae</taxon>
        <taxon>Pentapetalae</taxon>
        <taxon>rosids</taxon>
        <taxon>fabids</taxon>
        <taxon>Rosales</taxon>
        <taxon>Cannabaceae</taxon>
        <taxon>Cannabis</taxon>
    </lineage>
</organism>
<evidence type="ECO:0000256" key="1">
    <source>
        <dbReference type="SAM" id="MobiDB-lite"/>
    </source>
</evidence>
<keyword evidence="3" id="KW-1185">Reference proteome</keyword>
<proteinExistence type="predicted"/>
<reference evidence="2 3" key="1">
    <citation type="journal article" date="2020" name="bioRxiv">
        <title>Sequence and annotation of 42 cannabis genomes reveals extensive copy number variation in cannabinoid synthesis and pathogen resistance genes.</title>
        <authorList>
            <person name="Mckernan K.J."/>
            <person name="Helbert Y."/>
            <person name="Kane L.T."/>
            <person name="Ebling H."/>
            <person name="Zhang L."/>
            <person name="Liu B."/>
            <person name="Eaton Z."/>
            <person name="Mclaughlin S."/>
            <person name="Kingan S."/>
            <person name="Baybayan P."/>
            <person name="Concepcion G."/>
            <person name="Jordan M."/>
            <person name="Riva A."/>
            <person name="Barbazuk W."/>
            <person name="Harkins T."/>
        </authorList>
    </citation>
    <scope>NUCLEOTIDE SEQUENCE [LARGE SCALE GENOMIC DNA]</scope>
    <source>
        <strain evidence="3">cv. Jamaican Lion 4</strain>
        <tissue evidence="2">Leaf</tissue>
    </source>
</reference>
<keyword evidence="2" id="KW-0496">Mitochondrion</keyword>
<feature type="compositionally biased region" description="Polar residues" evidence="1">
    <location>
        <begin position="16"/>
        <end position="25"/>
    </location>
</feature>
<dbReference type="EMBL" id="JAATIQ010000614">
    <property type="protein sequence ID" value="KAF4349954.1"/>
    <property type="molecule type" value="Genomic_DNA"/>
</dbReference>
<accession>A0A7J6DV38</accession>
<protein>
    <submittedName>
        <fullName evidence="2">Uncharacterized protein</fullName>
    </submittedName>
</protein>
<dbReference type="Proteomes" id="UP000583929">
    <property type="component" value="Unassembled WGS sequence"/>
</dbReference>
<gene>
    <name evidence="2" type="ORF">G4B88_002376</name>
</gene>
<sequence length="100" mass="11275">MDSGNAMELDSHVDPNESSFPRSNGGVTIILPFLCLNYGHRKELKWMDPIFGYHLIDLISSVLSCITRQEQPDSGISVQKLPESHLAIKEEAYRPYPNKS</sequence>
<name>A0A7J6DV38_CANSA</name>
<comment type="caution">
    <text evidence="2">The sequence shown here is derived from an EMBL/GenBank/DDBJ whole genome shotgun (WGS) entry which is preliminary data.</text>
</comment>
<geneLocation type="mitochondrion" evidence="2"/>
<evidence type="ECO:0000313" key="3">
    <source>
        <dbReference type="Proteomes" id="UP000583929"/>
    </source>
</evidence>
<evidence type="ECO:0000313" key="2">
    <source>
        <dbReference type="EMBL" id="KAF4349954.1"/>
    </source>
</evidence>
<feature type="region of interest" description="Disordered" evidence="1">
    <location>
        <begin position="1"/>
        <end position="25"/>
    </location>
</feature>